<name>A0A645INB6_9ZZZZ</name>
<dbReference type="EMBL" id="VSSQ01118841">
    <property type="protein sequence ID" value="MPN52590.1"/>
    <property type="molecule type" value="Genomic_DNA"/>
</dbReference>
<sequence>MHAQKKKIQQMEFEKAKCLQEQIAIKKKIRTYEKLRTTQYEAYLQEVKLEAEKEIGDIVSYQTAMK</sequence>
<protein>
    <recommendedName>
        <fullName evidence="2">Flagellar FliJ protein</fullName>
    </recommendedName>
</protein>
<dbReference type="AlphaFoldDB" id="A0A645INB6"/>
<proteinExistence type="predicted"/>
<dbReference type="Gene3D" id="1.10.287.1700">
    <property type="match status" value="1"/>
</dbReference>
<reference evidence="1" key="1">
    <citation type="submission" date="2019-08" db="EMBL/GenBank/DDBJ databases">
        <authorList>
            <person name="Kucharzyk K."/>
            <person name="Murdoch R.W."/>
            <person name="Higgins S."/>
            <person name="Loffler F."/>
        </authorList>
    </citation>
    <scope>NUCLEOTIDE SEQUENCE</scope>
</reference>
<dbReference type="InterPro" id="IPR053716">
    <property type="entry name" value="Flag_assembly_chemotaxis_eff"/>
</dbReference>
<accession>A0A645INB6</accession>
<evidence type="ECO:0000313" key="1">
    <source>
        <dbReference type="EMBL" id="MPN52590.1"/>
    </source>
</evidence>
<evidence type="ECO:0008006" key="2">
    <source>
        <dbReference type="Google" id="ProtNLM"/>
    </source>
</evidence>
<comment type="caution">
    <text evidence="1">The sequence shown here is derived from an EMBL/GenBank/DDBJ whole genome shotgun (WGS) entry which is preliminary data.</text>
</comment>
<gene>
    <name evidence="1" type="ORF">SDC9_200252</name>
</gene>
<organism evidence="1">
    <name type="scientific">bioreactor metagenome</name>
    <dbReference type="NCBI Taxonomy" id="1076179"/>
    <lineage>
        <taxon>unclassified sequences</taxon>
        <taxon>metagenomes</taxon>
        <taxon>ecological metagenomes</taxon>
    </lineage>
</organism>